<keyword evidence="2 8" id="KW-0812">Transmembrane</keyword>
<feature type="domain" description="CBS" evidence="9">
    <location>
        <begin position="272"/>
        <end position="329"/>
    </location>
</feature>
<dbReference type="Gene3D" id="3.30.465.10">
    <property type="match status" value="1"/>
</dbReference>
<feature type="transmembrane region" description="Helical" evidence="8">
    <location>
        <begin position="90"/>
        <end position="112"/>
    </location>
</feature>
<evidence type="ECO:0000256" key="6">
    <source>
        <dbReference type="ARBA" id="ARBA00023136"/>
    </source>
</evidence>
<keyword evidence="11" id="KW-1185">Reference proteome</keyword>
<dbReference type="AlphaFoldDB" id="A0A9J6ZS37"/>
<keyword evidence="6 8" id="KW-0472">Membrane</keyword>
<dbReference type="InterPro" id="IPR002550">
    <property type="entry name" value="CNNM"/>
</dbReference>
<evidence type="ECO:0000256" key="5">
    <source>
        <dbReference type="ARBA" id="ARBA00023122"/>
    </source>
</evidence>
<reference evidence="10" key="1">
    <citation type="submission" date="2022-05" db="EMBL/GenBank/DDBJ databases">
        <authorList>
            <person name="Sun X."/>
        </authorList>
    </citation>
    <scope>NUCLEOTIDE SEQUENCE</scope>
    <source>
        <strain evidence="10">Ai-910</strain>
    </source>
</reference>
<dbReference type="Gene3D" id="3.10.580.10">
    <property type="entry name" value="CBS-domain"/>
    <property type="match status" value="1"/>
</dbReference>
<keyword evidence="5 7" id="KW-0129">CBS domain</keyword>
<dbReference type="SMART" id="SM01091">
    <property type="entry name" value="CorC_HlyC"/>
    <property type="match status" value="1"/>
</dbReference>
<dbReference type="SUPFAM" id="SSF56176">
    <property type="entry name" value="FAD-binding/transporter-associated domain-like"/>
    <property type="match status" value="1"/>
</dbReference>
<reference evidence="10" key="2">
    <citation type="submission" date="2022-06" db="EMBL/GenBank/DDBJ databases">
        <title>Xiashengella guii gen. nov. sp. nov., a bacterium isolated form anaerobic digestion tank.</title>
        <authorList>
            <person name="Huang H."/>
        </authorList>
    </citation>
    <scope>NUCLEOTIDE SEQUENCE</scope>
    <source>
        <strain evidence="10">Ai-910</strain>
    </source>
</reference>
<accession>A0A9J6ZS37</accession>
<evidence type="ECO:0000259" key="9">
    <source>
        <dbReference type="PROSITE" id="PS51371"/>
    </source>
</evidence>
<dbReference type="Pfam" id="PF01595">
    <property type="entry name" value="CNNM"/>
    <property type="match status" value="1"/>
</dbReference>
<protein>
    <submittedName>
        <fullName evidence="10">Hemolysin family protein</fullName>
    </submittedName>
</protein>
<dbReference type="InterPro" id="IPR036318">
    <property type="entry name" value="FAD-bd_PCMH-like_sf"/>
</dbReference>
<evidence type="ECO:0000256" key="8">
    <source>
        <dbReference type="SAM" id="Phobius"/>
    </source>
</evidence>
<dbReference type="Pfam" id="PF00571">
    <property type="entry name" value="CBS"/>
    <property type="match status" value="1"/>
</dbReference>
<dbReference type="InterPro" id="IPR016169">
    <property type="entry name" value="FAD-bd_PCMH_sub2"/>
</dbReference>
<gene>
    <name evidence="10" type="ORF">M9189_03510</name>
</gene>
<feature type="transmembrane region" description="Helical" evidence="8">
    <location>
        <begin position="6"/>
        <end position="26"/>
    </location>
</feature>
<dbReference type="KEGG" id="alkq:M9189_03510"/>
<dbReference type="EMBL" id="CP098400">
    <property type="protein sequence ID" value="URW80422.1"/>
    <property type="molecule type" value="Genomic_DNA"/>
</dbReference>
<dbReference type="PANTHER" id="PTHR22777">
    <property type="entry name" value="HEMOLYSIN-RELATED"/>
    <property type="match status" value="1"/>
</dbReference>
<proteinExistence type="predicted"/>
<dbReference type="Proteomes" id="UP001056426">
    <property type="component" value="Chromosome"/>
</dbReference>
<comment type="subcellular location">
    <subcellularLocation>
        <location evidence="1">Membrane</location>
        <topology evidence="1">Multi-pass membrane protein</topology>
    </subcellularLocation>
</comment>
<sequence length="418" mass="46801">MSHIAVMLVALLISSILSGSEMALLASNKLMIELNRQKYPSYSKVTDIFYNNRHLFVTTVFAGNVIALATFTISLVFYTGPELIHLTDSLLLVAIIQVLLATLVFMLFSRVLPKLIFRLNPSRSLNIISVPLLGIYAILYPIAKPLSGFTDFLYRKIRKNGNNGPVPVPERISLDHLLIDSSGNEEKPEPEPEEVKFFRNALDFSSIKIRECYVPRTDLEAVEISDDIETLRKMFIETGFSKILVYRETIDNIVGYVHLSALFNNPDSVQSVITPISVVPESMTANKLLEIFTKEHKSIALVVDEFGGTSGIVTLEDILEEIFGEINDEHDVSDLTEVKIFDNTYKFSARAEIDYLNEKYNLNLPVSDDYETIAGLILSHSESIPGVGEEIIIDNISIKILEASKSRIDLVQITILPV</sequence>
<name>A0A9J6ZS37_9BACT</name>
<evidence type="ECO:0000256" key="4">
    <source>
        <dbReference type="ARBA" id="ARBA00022989"/>
    </source>
</evidence>
<dbReference type="PROSITE" id="PS51371">
    <property type="entry name" value="CBS"/>
    <property type="match status" value="1"/>
</dbReference>
<dbReference type="CDD" id="cd04590">
    <property type="entry name" value="CBS_pair_CorC_HlyC_assoc"/>
    <property type="match status" value="1"/>
</dbReference>
<keyword evidence="4 8" id="KW-1133">Transmembrane helix</keyword>
<dbReference type="InterPro" id="IPR044751">
    <property type="entry name" value="Ion_transp-like_CBS"/>
</dbReference>
<feature type="transmembrane region" description="Helical" evidence="8">
    <location>
        <begin position="124"/>
        <end position="143"/>
    </location>
</feature>
<feature type="transmembrane region" description="Helical" evidence="8">
    <location>
        <begin position="55"/>
        <end position="78"/>
    </location>
</feature>
<dbReference type="PANTHER" id="PTHR22777:SF17">
    <property type="entry name" value="UPF0053 PROTEIN SLL0260"/>
    <property type="match status" value="1"/>
</dbReference>
<evidence type="ECO:0000313" key="11">
    <source>
        <dbReference type="Proteomes" id="UP001056426"/>
    </source>
</evidence>
<keyword evidence="3" id="KW-0677">Repeat</keyword>
<dbReference type="Pfam" id="PF03471">
    <property type="entry name" value="CorC_HlyC"/>
    <property type="match status" value="1"/>
</dbReference>
<evidence type="ECO:0000256" key="2">
    <source>
        <dbReference type="ARBA" id="ARBA00022692"/>
    </source>
</evidence>
<evidence type="ECO:0000313" key="10">
    <source>
        <dbReference type="EMBL" id="URW80422.1"/>
    </source>
</evidence>
<evidence type="ECO:0000256" key="7">
    <source>
        <dbReference type="PROSITE-ProRule" id="PRU00703"/>
    </source>
</evidence>
<dbReference type="InterPro" id="IPR005170">
    <property type="entry name" value="Transptr-assoc_dom"/>
</dbReference>
<evidence type="ECO:0000256" key="3">
    <source>
        <dbReference type="ARBA" id="ARBA00022737"/>
    </source>
</evidence>
<dbReference type="InterPro" id="IPR046342">
    <property type="entry name" value="CBS_dom_sf"/>
</dbReference>
<dbReference type="GO" id="GO:0005886">
    <property type="term" value="C:plasma membrane"/>
    <property type="evidence" value="ECO:0007669"/>
    <property type="project" value="TreeGrafter"/>
</dbReference>
<dbReference type="InterPro" id="IPR000644">
    <property type="entry name" value="CBS_dom"/>
</dbReference>
<evidence type="ECO:0000256" key="1">
    <source>
        <dbReference type="ARBA" id="ARBA00004141"/>
    </source>
</evidence>
<dbReference type="GO" id="GO:0050660">
    <property type="term" value="F:flavin adenine dinucleotide binding"/>
    <property type="evidence" value="ECO:0007669"/>
    <property type="project" value="InterPro"/>
</dbReference>
<dbReference type="SUPFAM" id="SSF54631">
    <property type="entry name" value="CBS-domain pair"/>
    <property type="match status" value="1"/>
</dbReference>
<organism evidence="10 11">
    <name type="scientific">Xiashengella succiniciproducens</name>
    <dbReference type="NCBI Taxonomy" id="2949635"/>
    <lineage>
        <taxon>Bacteria</taxon>
        <taxon>Pseudomonadati</taxon>
        <taxon>Bacteroidota</taxon>
        <taxon>Bacteroidia</taxon>
        <taxon>Marinilabiliales</taxon>
        <taxon>Marinilabiliaceae</taxon>
        <taxon>Xiashengella</taxon>
    </lineage>
</organism>
<dbReference type="RefSeq" id="WP_250724613.1">
    <property type="nucleotide sequence ID" value="NZ_CP098400.1"/>
</dbReference>